<organism evidence="3 4">
    <name type="scientific">Tuber borchii</name>
    <name type="common">White truffle</name>
    <dbReference type="NCBI Taxonomy" id="42251"/>
    <lineage>
        <taxon>Eukaryota</taxon>
        <taxon>Fungi</taxon>
        <taxon>Dikarya</taxon>
        <taxon>Ascomycota</taxon>
        <taxon>Pezizomycotina</taxon>
        <taxon>Pezizomycetes</taxon>
        <taxon>Pezizales</taxon>
        <taxon>Tuberaceae</taxon>
        <taxon>Tuber</taxon>
    </lineage>
</organism>
<protein>
    <submittedName>
        <fullName evidence="3">Uncharacterized protein</fullName>
    </submittedName>
</protein>
<dbReference type="InterPro" id="IPR047865">
    <property type="entry name" value="Ribosomal_uL10_bac_type"/>
</dbReference>
<comment type="caution">
    <text evidence="3">The sequence shown here is derived from an EMBL/GenBank/DDBJ whole genome shotgun (WGS) entry which is preliminary data.</text>
</comment>
<dbReference type="Proteomes" id="UP000244722">
    <property type="component" value="Unassembled WGS sequence"/>
</dbReference>
<gene>
    <name evidence="3" type="ORF">B9Z19DRAFT_1079629</name>
</gene>
<keyword evidence="4" id="KW-1185">Reference proteome</keyword>
<dbReference type="AlphaFoldDB" id="A0A2T6ZY61"/>
<dbReference type="Gene3D" id="3.30.70.1730">
    <property type="match status" value="1"/>
</dbReference>
<feature type="region of interest" description="Disordered" evidence="2">
    <location>
        <begin position="19"/>
        <end position="55"/>
    </location>
</feature>
<dbReference type="EMBL" id="NESQ01000067">
    <property type="protein sequence ID" value="PUU80365.1"/>
    <property type="molecule type" value="Genomic_DNA"/>
</dbReference>
<accession>A0A2T6ZY61</accession>
<reference evidence="3 4" key="1">
    <citation type="submission" date="2017-04" db="EMBL/GenBank/DDBJ databases">
        <title>Draft genome sequence of Tuber borchii Vittad., a whitish edible truffle.</title>
        <authorList>
            <consortium name="DOE Joint Genome Institute"/>
            <person name="Murat C."/>
            <person name="Kuo A."/>
            <person name="Barry K.W."/>
            <person name="Clum A."/>
            <person name="Dockter R.B."/>
            <person name="Fauchery L."/>
            <person name="Iotti M."/>
            <person name="Kohler A."/>
            <person name="Labutti K."/>
            <person name="Lindquist E.A."/>
            <person name="Lipzen A."/>
            <person name="Ohm R.A."/>
            <person name="Wang M."/>
            <person name="Grigoriev I.V."/>
            <person name="Zambonelli A."/>
            <person name="Martin F.M."/>
        </authorList>
    </citation>
    <scope>NUCLEOTIDE SEQUENCE [LARGE SCALE GENOMIC DNA]</scope>
    <source>
        <strain evidence="3 4">Tbo3840</strain>
    </source>
</reference>
<evidence type="ECO:0000256" key="2">
    <source>
        <dbReference type="SAM" id="MobiDB-lite"/>
    </source>
</evidence>
<comment type="similarity">
    <text evidence="1">Belongs to the universal ribosomal protein uL10 family.</text>
</comment>
<dbReference type="InterPro" id="IPR043141">
    <property type="entry name" value="Ribosomal_uL10-like_sf"/>
</dbReference>
<proteinExistence type="inferred from homology"/>
<evidence type="ECO:0000256" key="1">
    <source>
        <dbReference type="ARBA" id="ARBA00008889"/>
    </source>
</evidence>
<dbReference type="OrthoDB" id="360689at2759"/>
<dbReference type="STRING" id="42251.A0A2T6ZY61"/>
<feature type="compositionally biased region" description="Low complexity" evidence="2">
    <location>
        <begin position="19"/>
        <end position="33"/>
    </location>
</feature>
<name>A0A2T6ZY61_TUBBO</name>
<sequence>MALRPLPFLRLTRTYTGLASSSSRSPSIPTDATLPPPTLPGLSPTQPRTVKSPLTRKTQLHRTYLSLLRSTPLMIFFQHNNLRAVEWIALRRELLFGLRKIDPESTLAEGTRITVLSSALFAASLRVAEGYDPQHKRSSEPGGSKLIAKETEGLKKTHPLSPVFTAPVAVLSFPSVEPAHLKTALDILFPLKNPKKGLDPLAVSGLQKFVLLAGRVDGHVYGRRVGEGRVMDVDLIRVLALLPDVNTLRGELLAMLRGAGGADLVMNLGNIGAGLTRTVDTYRKMLSGELDSDGRPVEGKAEGGGKEG</sequence>
<dbReference type="PANTHER" id="PTHR11560">
    <property type="entry name" value="39S RIBOSOMAL PROTEIN L10, MITOCHONDRIAL"/>
    <property type="match status" value="1"/>
</dbReference>
<evidence type="ECO:0000313" key="4">
    <source>
        <dbReference type="Proteomes" id="UP000244722"/>
    </source>
</evidence>
<evidence type="ECO:0000313" key="3">
    <source>
        <dbReference type="EMBL" id="PUU80365.1"/>
    </source>
</evidence>